<gene>
    <name evidence="1" type="ORF">SAMN04488518_102437</name>
</gene>
<keyword evidence="2" id="KW-1185">Reference proteome</keyword>
<dbReference type="EMBL" id="FOSK01000002">
    <property type="protein sequence ID" value="SFK15824.1"/>
    <property type="molecule type" value="Genomic_DNA"/>
</dbReference>
<evidence type="ECO:0000313" key="2">
    <source>
        <dbReference type="Proteomes" id="UP000199598"/>
    </source>
</evidence>
<dbReference type="Proteomes" id="UP000199598">
    <property type="component" value="Unassembled WGS sequence"/>
</dbReference>
<dbReference type="CDD" id="cd16364">
    <property type="entry name" value="T3SC_I-like"/>
    <property type="match status" value="1"/>
</dbReference>
<dbReference type="InterPro" id="IPR010261">
    <property type="entry name" value="Tir_chaperone"/>
</dbReference>
<dbReference type="SUPFAM" id="SSF69635">
    <property type="entry name" value="Type III secretory system chaperone-like"/>
    <property type="match status" value="1"/>
</dbReference>
<accession>A0A1I3X8C8</accession>
<dbReference type="Gene3D" id="3.30.1460.10">
    <property type="match status" value="1"/>
</dbReference>
<proteinExistence type="predicted"/>
<name>A0A1I3X8C8_9HYPH</name>
<reference evidence="1 2" key="1">
    <citation type="submission" date="2016-10" db="EMBL/GenBank/DDBJ databases">
        <authorList>
            <person name="Varghese N."/>
            <person name="Submissions S."/>
        </authorList>
    </citation>
    <scope>NUCLEOTIDE SEQUENCE [LARGE SCALE GENOMIC DNA]</scope>
    <source>
        <strain evidence="1 2">DSM 16392</strain>
    </source>
</reference>
<dbReference type="Pfam" id="PF05932">
    <property type="entry name" value="CesT"/>
    <property type="match status" value="1"/>
</dbReference>
<protein>
    <submittedName>
        <fullName evidence="1">Tir chaperone protein (CesT) family protein</fullName>
    </submittedName>
</protein>
<comment type="caution">
    <text evidence="1">The sequence shown here is derived from an EMBL/GenBank/DDBJ whole genome shotgun (WGS) entry which is preliminary data.</text>
</comment>
<organism evidence="1 2">
    <name type="scientific">Pseudovibrio ascidiaceicola</name>
    <dbReference type="NCBI Taxonomy" id="285279"/>
    <lineage>
        <taxon>Bacteria</taxon>
        <taxon>Pseudomonadati</taxon>
        <taxon>Pseudomonadota</taxon>
        <taxon>Alphaproteobacteria</taxon>
        <taxon>Hyphomicrobiales</taxon>
        <taxon>Stappiaceae</taxon>
        <taxon>Pseudovibrio</taxon>
    </lineage>
</organism>
<evidence type="ECO:0000313" key="1">
    <source>
        <dbReference type="EMBL" id="SFK15824.1"/>
    </source>
</evidence>
<sequence>MSKAFFNETMAKLAASWQGAHCRELDDASWLLVFSQDLTASADYCPFTEQLVLFAPVITLDSQTRNTDFLLRLLNANFSWDETKGACFAIEQDIIALVWRHPLKMLEQIKLQDALLSFSETVSHWKSRMQEVEQTTETMVSSVPDNGVLC</sequence>